<evidence type="ECO:0000259" key="14">
    <source>
        <dbReference type="Pfam" id="PF01435"/>
    </source>
</evidence>
<reference evidence="15 16" key="1">
    <citation type="journal article" date="2007" name="Appl. Environ. Microbiol.">
        <title>Rhizobial factors required for stem nodule maturation and maintenance in Sesbania rostrata-Azorhizobium caulinodans ORS571 symbiosis.</title>
        <authorList>
            <person name="Suzuki S."/>
            <person name="Aono T."/>
            <person name="Lee KB."/>
            <person name="Suzuki T."/>
            <person name="Liu CT."/>
            <person name="Miwa H."/>
            <person name="Wakao S."/>
            <person name="Iki T."/>
            <person name="Oyaizu H."/>
        </authorList>
    </citation>
    <scope>NUCLEOTIDE SEQUENCE [LARGE SCALE GENOMIC DNA]</scope>
    <source>
        <strain evidence="16">ATCC 43989 / DSM 5975 / JCM 20966 / LMG 6465 / NBRC 14845 / NCIMB 13405 / ORS 571</strain>
    </source>
</reference>
<feature type="transmembrane region" description="Helical" evidence="13">
    <location>
        <begin position="202"/>
        <end position="221"/>
    </location>
</feature>
<evidence type="ECO:0000256" key="6">
    <source>
        <dbReference type="ARBA" id="ARBA00022723"/>
    </source>
</evidence>
<organism evidence="15 16">
    <name type="scientific">Azorhizobium caulinodans (strain ATCC 43989 / DSM 5975 / JCM 20966 / LMG 6465 / NBRC 14845 / NCIMB 13405 / ORS 571)</name>
    <dbReference type="NCBI Taxonomy" id="438753"/>
    <lineage>
        <taxon>Bacteria</taxon>
        <taxon>Pseudomonadati</taxon>
        <taxon>Pseudomonadota</taxon>
        <taxon>Alphaproteobacteria</taxon>
        <taxon>Hyphomicrobiales</taxon>
        <taxon>Xanthobacteraceae</taxon>
        <taxon>Azorhizobium</taxon>
    </lineage>
</organism>
<evidence type="ECO:0000256" key="5">
    <source>
        <dbReference type="ARBA" id="ARBA00022692"/>
    </source>
</evidence>
<reference evidence="15 16" key="6">
    <citation type="journal article" date="2011" name="Appl. Environ. Microbiol.">
        <title>Involvement of the azorhizobial chromosome partition gene (parA) in the onset of bacteroid differentiation during Sesbania rostrata stem nodule development.</title>
        <authorList>
            <person name="Liu CT."/>
            <person name="Lee KB."/>
            <person name="Wang YS."/>
            <person name="Peng MH."/>
            <person name="Lee KT."/>
            <person name="Suzuki S."/>
            <person name="Suzuki T."/>
            <person name="Oyaizu H."/>
        </authorList>
    </citation>
    <scope>NUCLEOTIDE SEQUENCE [LARGE SCALE GENOMIC DNA]</scope>
    <source>
        <strain evidence="16">ATCC 43989 / DSM 5975 / JCM 20966 / LMG 6465 / NBRC 14845 / NCIMB 13405 / ORS 571</strain>
    </source>
</reference>
<evidence type="ECO:0000256" key="12">
    <source>
        <dbReference type="SAM" id="MobiDB-lite"/>
    </source>
</evidence>
<dbReference type="AlphaFoldDB" id="A8IDC3"/>
<reference evidence="15 16" key="3">
    <citation type="journal article" date="2008" name="BMC Genomics">
        <title>The genome of the versatile nitrogen fixer Azorhizobium caulinodans ORS571.</title>
        <authorList>
            <person name="Lee KB."/>
            <person name="Backer P.D."/>
            <person name="Aono T."/>
            <person name="Liu CT."/>
            <person name="Suzuki S."/>
            <person name="Suzuki T."/>
            <person name="Kaneko T."/>
            <person name="Yamada M."/>
            <person name="Tabata S."/>
            <person name="Kupfer D.M."/>
            <person name="Najar F.Z."/>
            <person name="Wiley G.B."/>
            <person name="Roe B."/>
            <person name="Binnewies T.T."/>
            <person name="Ussery D.W."/>
            <person name="D'Haeze W."/>
            <person name="Herder J.D."/>
            <person name="Gevers D."/>
            <person name="Vereecke D."/>
            <person name="Holsters M."/>
            <person name="Oyaizu H."/>
        </authorList>
    </citation>
    <scope>NUCLEOTIDE SEQUENCE [LARGE SCALE GENOMIC DNA]</scope>
    <source>
        <strain evidence="16">ATCC 43989 / DSM 5975 / JCM 20966 / LMG 6465 / NBRC 14845 / NCIMB 13405 / ORS 571</strain>
    </source>
</reference>
<sequence length="727" mass="77561">MDNQPIPTPTARMRALLILFAATILLPVALIGLGYWEHGRVSDALGQAQDRRDRMAGMLQQLEARQKPGAGIDYSIRFMRGGQTFVGPLAISEARKTLDYLEEGVLLEEVRQPLPTVAMVSAAAVAALSVLAILTAVLLGRAGRASRDMLVTGFSFARRMLRPLLLVQVVLGALALIAVVVFEALPFVHGGGREWGLSDGNGAKLFALGVAIAGVAAWTAIKTFVGLRRAVQLFDPDPMPIIGHTVSRAEAPGLWGLVDDLAGRLGALKPDNVVVGLAGGFFVSSGPKVLRPDDTRLSGNTLYLPLPYLALLREDEVATIIGHELAHFSGGDTQYSLRFVPLYAGVSRSLEAVALAGMTGDGKISPFTYPAFQLGVFVLNQFDGAVLHWSRKREFEADAAGARVTSNEAGARALLRTLAVEPRINEVLEAAHEDPDNAPADLVAFTVDHVADRGAEDPSPHLDKRQPHPTDTHPPTVQRIAALGREVTPAALAEAVAPPAPGALARLSAYFADPAGIARTASARFVGTVRQNMQAQREALQALADEVQAEPVPLHENTRPGAIFLFVFGGLFVAAAAAVAFMGRVPGFSVSETQLLAGLAGGMGLIFMLFGIPLLLRSRKPCLILERDALVHPGLDRPIVWTDISGTGYVNDRGALVINLAIGPDAPFPAKVRGARRIKVKPKQRLITIKAVPPRKLKARGMADLIEDYIRAAHARRILAEDARLSA</sequence>
<keyword evidence="5 13" id="KW-0812">Transmembrane</keyword>
<feature type="domain" description="Peptidase M48" evidence="14">
    <location>
        <begin position="309"/>
        <end position="484"/>
    </location>
</feature>
<protein>
    <submittedName>
        <fullName evidence="15">Putative peptidase</fullName>
    </submittedName>
</protein>
<feature type="region of interest" description="Disordered" evidence="12">
    <location>
        <begin position="453"/>
        <end position="476"/>
    </location>
</feature>
<evidence type="ECO:0000256" key="9">
    <source>
        <dbReference type="ARBA" id="ARBA00022989"/>
    </source>
</evidence>
<keyword evidence="10" id="KW-0482">Metalloprotease</keyword>
<feature type="transmembrane region" description="Helical" evidence="13">
    <location>
        <begin position="117"/>
        <end position="139"/>
    </location>
</feature>
<feature type="transmembrane region" description="Helical" evidence="13">
    <location>
        <begin position="15"/>
        <end position="36"/>
    </location>
</feature>
<feature type="transmembrane region" description="Helical" evidence="13">
    <location>
        <begin position="563"/>
        <end position="583"/>
    </location>
</feature>
<evidence type="ECO:0000256" key="1">
    <source>
        <dbReference type="ARBA" id="ARBA00001947"/>
    </source>
</evidence>
<evidence type="ECO:0000256" key="4">
    <source>
        <dbReference type="ARBA" id="ARBA00022670"/>
    </source>
</evidence>
<feature type="transmembrane region" description="Helical" evidence="13">
    <location>
        <begin position="595"/>
        <end position="616"/>
    </location>
</feature>
<dbReference type="CDD" id="cd07328">
    <property type="entry name" value="M48_Ste24p_like"/>
    <property type="match status" value="1"/>
</dbReference>
<dbReference type="KEGG" id="azc:AZC_2914"/>
<dbReference type="Proteomes" id="UP000000270">
    <property type="component" value="Chromosome"/>
</dbReference>
<dbReference type="InterPro" id="IPR001915">
    <property type="entry name" value="Peptidase_M48"/>
</dbReference>
<comment type="cofactor">
    <cofactor evidence="1">
        <name>Zn(2+)</name>
        <dbReference type="ChEBI" id="CHEBI:29105"/>
    </cofactor>
</comment>
<dbReference type="GO" id="GO:0004222">
    <property type="term" value="F:metalloendopeptidase activity"/>
    <property type="evidence" value="ECO:0007669"/>
    <property type="project" value="InterPro"/>
</dbReference>
<dbReference type="InterPro" id="IPR050083">
    <property type="entry name" value="HtpX_protease"/>
</dbReference>
<reference evidence="16" key="2">
    <citation type="submission" date="2007-04" db="EMBL/GenBank/DDBJ databases">
        <title>Complete genome sequence of the nitrogen-fixing bacterium Azorhizobium caulinodans ORS571.</title>
        <authorList>
            <person name="Lee K.B."/>
            <person name="Backer P.D."/>
            <person name="Aono T."/>
            <person name="Liu C.T."/>
            <person name="Suzuki S."/>
            <person name="Suzuki T."/>
            <person name="Kaneko T."/>
            <person name="Yamada M."/>
            <person name="Tabata S."/>
            <person name="Kupfer D.M."/>
            <person name="Najar F.Z."/>
            <person name="Wiley G.B."/>
            <person name="Roe B."/>
            <person name="Binnewies T."/>
            <person name="Ussery D."/>
            <person name="Vereecke D."/>
            <person name="Gevers D."/>
            <person name="Holsters M."/>
            <person name="Oyaizu H."/>
        </authorList>
    </citation>
    <scope>NUCLEOTIDE SEQUENCE [LARGE SCALE GENOMIC DNA]</scope>
    <source>
        <strain evidence="16">ATCC 43989 / DSM 5975 / JCM 20966 / LMG 6465 / NBRC 14845 / NCIMB 13405 / ORS 571</strain>
    </source>
</reference>
<dbReference type="eggNOG" id="COG0501">
    <property type="taxonomic scope" value="Bacteria"/>
</dbReference>
<dbReference type="STRING" id="438753.AZC_2914"/>
<keyword evidence="9 13" id="KW-1133">Transmembrane helix</keyword>
<reference evidence="15 16" key="4">
    <citation type="journal article" date="2009" name="Appl. Environ. Microbiol.">
        <title>Comparative genome-wide transcriptional profiling of Azorhizobium caulinodans ORS571 grown under free-living and symbiotic conditions.</title>
        <authorList>
            <person name="Tsukada S."/>
            <person name="Aono T."/>
            <person name="Akiba N."/>
            <person name="Lee KB."/>
            <person name="Liu CT."/>
            <person name="Toyazaki H."/>
            <person name="Oyaizu H."/>
        </authorList>
    </citation>
    <scope>NUCLEOTIDE SEQUENCE [LARGE SCALE GENOMIC DNA]</scope>
    <source>
        <strain evidence="16">ATCC 43989 / DSM 5975 / JCM 20966 / LMG 6465 / NBRC 14845 / NCIMB 13405 / ORS 571</strain>
    </source>
</reference>
<feature type="compositionally biased region" description="Basic and acidic residues" evidence="12">
    <location>
        <begin position="453"/>
        <end position="471"/>
    </location>
</feature>
<reference evidence="15 16" key="5">
    <citation type="journal article" date="2010" name="Appl. Environ. Microbiol.">
        <title>phrR-like gene praR of Azorhizobium caulinodans ORS571 is essential for symbiosis with Sesbania rostrata and is involved in expression of reb genes.</title>
        <authorList>
            <person name="Akiba N."/>
            <person name="Aono T."/>
            <person name="Toyazaki H."/>
            <person name="Sato S."/>
            <person name="Oyaizu H."/>
        </authorList>
    </citation>
    <scope>NUCLEOTIDE SEQUENCE [LARGE SCALE GENOMIC DNA]</scope>
    <source>
        <strain evidence="16">ATCC 43989 / DSM 5975 / JCM 20966 / LMG 6465 / NBRC 14845 / NCIMB 13405 / ORS 571</strain>
    </source>
</reference>
<dbReference type="GO" id="GO:0046872">
    <property type="term" value="F:metal ion binding"/>
    <property type="evidence" value="ECO:0007669"/>
    <property type="project" value="UniProtKB-KW"/>
</dbReference>
<evidence type="ECO:0000313" key="16">
    <source>
        <dbReference type="Proteomes" id="UP000000270"/>
    </source>
</evidence>
<keyword evidence="11 13" id="KW-0472">Membrane</keyword>
<gene>
    <name evidence="15" type="ordered locus">AZC_2914</name>
</gene>
<feature type="transmembrane region" description="Helical" evidence="13">
    <location>
        <begin position="160"/>
        <end position="182"/>
    </location>
</feature>
<evidence type="ECO:0000256" key="11">
    <source>
        <dbReference type="ARBA" id="ARBA00023136"/>
    </source>
</evidence>
<evidence type="ECO:0000256" key="7">
    <source>
        <dbReference type="ARBA" id="ARBA00022801"/>
    </source>
</evidence>
<dbReference type="PANTHER" id="PTHR43221:SF1">
    <property type="entry name" value="PROTEASE HTPX"/>
    <property type="match status" value="1"/>
</dbReference>
<evidence type="ECO:0000256" key="10">
    <source>
        <dbReference type="ARBA" id="ARBA00023049"/>
    </source>
</evidence>
<evidence type="ECO:0000313" key="15">
    <source>
        <dbReference type="EMBL" id="BAF88912.1"/>
    </source>
</evidence>
<comment type="subcellular location">
    <subcellularLocation>
        <location evidence="2">Cell membrane</location>
        <topology evidence="2">Multi-pass membrane protein</topology>
    </subcellularLocation>
</comment>
<name>A8IDC3_AZOC5</name>
<keyword evidence="6" id="KW-0479">Metal-binding</keyword>
<dbReference type="PANTHER" id="PTHR43221">
    <property type="entry name" value="PROTEASE HTPX"/>
    <property type="match status" value="1"/>
</dbReference>
<dbReference type="GO" id="GO:0005886">
    <property type="term" value="C:plasma membrane"/>
    <property type="evidence" value="ECO:0007669"/>
    <property type="project" value="UniProtKB-SubCell"/>
</dbReference>
<keyword evidence="8" id="KW-0862">Zinc</keyword>
<accession>A8IDC3</accession>
<dbReference type="HOGENOM" id="CLU_025570_0_0_5"/>
<evidence type="ECO:0000256" key="13">
    <source>
        <dbReference type="SAM" id="Phobius"/>
    </source>
</evidence>
<keyword evidence="3" id="KW-1003">Cell membrane</keyword>
<evidence type="ECO:0000256" key="3">
    <source>
        <dbReference type="ARBA" id="ARBA00022475"/>
    </source>
</evidence>
<dbReference type="GO" id="GO:0006508">
    <property type="term" value="P:proteolysis"/>
    <property type="evidence" value="ECO:0007669"/>
    <property type="project" value="UniProtKB-KW"/>
</dbReference>
<keyword evidence="16" id="KW-1185">Reference proteome</keyword>
<dbReference type="Pfam" id="PF01435">
    <property type="entry name" value="Peptidase_M48"/>
    <property type="match status" value="1"/>
</dbReference>
<keyword evidence="4" id="KW-0645">Protease</keyword>
<dbReference type="RefSeq" id="WP_012171438.1">
    <property type="nucleotide sequence ID" value="NC_009937.1"/>
</dbReference>
<proteinExistence type="predicted"/>
<keyword evidence="7" id="KW-0378">Hydrolase</keyword>
<evidence type="ECO:0000256" key="8">
    <source>
        <dbReference type="ARBA" id="ARBA00022833"/>
    </source>
</evidence>
<evidence type="ECO:0000256" key="2">
    <source>
        <dbReference type="ARBA" id="ARBA00004651"/>
    </source>
</evidence>
<dbReference type="EMBL" id="AP009384">
    <property type="protein sequence ID" value="BAF88912.1"/>
    <property type="molecule type" value="Genomic_DNA"/>
</dbReference>